<dbReference type="Gene3D" id="2.60.40.3330">
    <property type="match status" value="1"/>
</dbReference>
<accession>A0ABR1E060</accession>
<evidence type="ECO:0000256" key="4">
    <source>
        <dbReference type="ARBA" id="ARBA00022729"/>
    </source>
</evidence>
<sequence>MHRALFLVLTSSAVLNAILDQSVAIRGVLRCRTTPLRNMGVHLYEKRKTPLRDVLMVSNKTDANGEFYLNGSTSRLLPISPMLHIDSDCKGRAQKVKLPNAKSQVEWGKAAKHIVDIGVINLL</sequence>
<name>A0ABR1E060_NECAM</name>
<comment type="caution">
    <text evidence="6">The sequence shown here is derived from an EMBL/GenBank/DDBJ whole genome shotgun (WGS) entry which is preliminary data.</text>
</comment>
<dbReference type="Pfam" id="PF01060">
    <property type="entry name" value="TTR-52"/>
    <property type="match status" value="1"/>
</dbReference>
<organism evidence="6 7">
    <name type="scientific">Necator americanus</name>
    <name type="common">Human hookworm</name>
    <dbReference type="NCBI Taxonomy" id="51031"/>
    <lineage>
        <taxon>Eukaryota</taxon>
        <taxon>Metazoa</taxon>
        <taxon>Ecdysozoa</taxon>
        <taxon>Nematoda</taxon>
        <taxon>Chromadorea</taxon>
        <taxon>Rhabditida</taxon>
        <taxon>Rhabditina</taxon>
        <taxon>Rhabditomorpha</taxon>
        <taxon>Strongyloidea</taxon>
        <taxon>Ancylostomatidae</taxon>
        <taxon>Bunostominae</taxon>
        <taxon>Necator</taxon>
    </lineage>
</organism>
<evidence type="ECO:0000256" key="3">
    <source>
        <dbReference type="ARBA" id="ARBA00022525"/>
    </source>
</evidence>
<dbReference type="EMBL" id="JAVFWL010000005">
    <property type="protein sequence ID" value="KAK6756029.1"/>
    <property type="molecule type" value="Genomic_DNA"/>
</dbReference>
<dbReference type="Proteomes" id="UP001303046">
    <property type="component" value="Unassembled WGS sequence"/>
</dbReference>
<proteinExistence type="inferred from homology"/>
<gene>
    <name evidence="6" type="primary">Necator_chrV.g19219</name>
    <name evidence="6" type="ORF">RB195_014427</name>
</gene>
<feature type="chain" id="PRO_5047482181" description="Transthyretin-like family protein" evidence="5">
    <location>
        <begin position="25"/>
        <end position="123"/>
    </location>
</feature>
<keyword evidence="3" id="KW-0964">Secreted</keyword>
<comment type="subcellular location">
    <subcellularLocation>
        <location evidence="1">Secreted</location>
    </subcellularLocation>
</comment>
<keyword evidence="4 5" id="KW-0732">Signal</keyword>
<evidence type="ECO:0000313" key="6">
    <source>
        <dbReference type="EMBL" id="KAK6756029.1"/>
    </source>
</evidence>
<keyword evidence="7" id="KW-1185">Reference proteome</keyword>
<evidence type="ECO:0000256" key="1">
    <source>
        <dbReference type="ARBA" id="ARBA00004613"/>
    </source>
</evidence>
<dbReference type="InterPro" id="IPR001534">
    <property type="entry name" value="Transthyretin-like"/>
</dbReference>
<evidence type="ECO:0000313" key="7">
    <source>
        <dbReference type="Proteomes" id="UP001303046"/>
    </source>
</evidence>
<dbReference type="InterPro" id="IPR038479">
    <property type="entry name" value="Transthyretin-like_sf"/>
</dbReference>
<evidence type="ECO:0008006" key="8">
    <source>
        <dbReference type="Google" id="ProtNLM"/>
    </source>
</evidence>
<dbReference type="PANTHER" id="PTHR21700:SF117">
    <property type="entry name" value="TRANSTHYRETIN-LIKE PROTEIN 33"/>
    <property type="match status" value="1"/>
</dbReference>
<evidence type="ECO:0000256" key="5">
    <source>
        <dbReference type="SAM" id="SignalP"/>
    </source>
</evidence>
<dbReference type="PANTHER" id="PTHR21700">
    <property type="entry name" value="TRANSTHYRETIN-LIKE FAMILY PROTEIN-RELATED"/>
    <property type="match status" value="1"/>
</dbReference>
<evidence type="ECO:0000256" key="2">
    <source>
        <dbReference type="ARBA" id="ARBA00010112"/>
    </source>
</evidence>
<reference evidence="6 7" key="1">
    <citation type="submission" date="2023-08" db="EMBL/GenBank/DDBJ databases">
        <title>A Necator americanus chromosomal reference genome.</title>
        <authorList>
            <person name="Ilik V."/>
            <person name="Petrzelkova K.J."/>
            <person name="Pardy F."/>
            <person name="Fuh T."/>
            <person name="Niatou-Singa F.S."/>
            <person name="Gouil Q."/>
            <person name="Baker L."/>
            <person name="Ritchie M.E."/>
            <person name="Jex A.R."/>
            <person name="Gazzola D."/>
            <person name="Li H."/>
            <person name="Toshio Fujiwara R."/>
            <person name="Zhan B."/>
            <person name="Aroian R.V."/>
            <person name="Pafco B."/>
            <person name="Schwarz E.M."/>
        </authorList>
    </citation>
    <scope>NUCLEOTIDE SEQUENCE [LARGE SCALE GENOMIC DNA]</scope>
    <source>
        <strain evidence="6 7">Aroian</strain>
        <tissue evidence="6">Whole animal</tissue>
    </source>
</reference>
<feature type="signal peptide" evidence="5">
    <location>
        <begin position="1"/>
        <end position="24"/>
    </location>
</feature>
<comment type="similarity">
    <text evidence="2">Belongs to the nematode transthyretin-like family.</text>
</comment>
<protein>
    <recommendedName>
        <fullName evidence="8">Transthyretin-like family protein</fullName>
    </recommendedName>
</protein>